<dbReference type="InterPro" id="IPR006143">
    <property type="entry name" value="RND_pump_MFP"/>
</dbReference>
<reference evidence="7 8" key="1">
    <citation type="submission" date="2018-06" db="EMBL/GenBank/DDBJ databases">
        <authorList>
            <consortium name="Pathogen Informatics"/>
            <person name="Doyle S."/>
        </authorList>
    </citation>
    <scope>NUCLEOTIDE SEQUENCE [LARGE SCALE GENOMIC DNA]</scope>
    <source>
        <strain evidence="7 8">NCTC12722</strain>
    </source>
</reference>
<dbReference type="PANTHER" id="PTHR30158:SF3">
    <property type="entry name" value="MULTIDRUG EFFLUX PUMP SUBUNIT ACRA-RELATED"/>
    <property type="match status" value="1"/>
</dbReference>
<dbReference type="Gene3D" id="1.10.287.470">
    <property type="entry name" value="Helix hairpin bin"/>
    <property type="match status" value="1"/>
</dbReference>
<feature type="domain" description="Multidrug resistance protein MdtA-like alpha-helical hairpin" evidence="3">
    <location>
        <begin position="95"/>
        <end position="163"/>
    </location>
</feature>
<dbReference type="Gene3D" id="2.40.420.20">
    <property type="match status" value="1"/>
</dbReference>
<dbReference type="PANTHER" id="PTHR30158">
    <property type="entry name" value="ACRA/E-RELATED COMPONENT OF DRUG EFFLUX TRANSPORTER"/>
    <property type="match status" value="1"/>
</dbReference>
<dbReference type="EMBL" id="UIGB01000001">
    <property type="protein sequence ID" value="SUU83560.1"/>
    <property type="molecule type" value="Genomic_DNA"/>
</dbReference>
<sequence length="370" mass="39392">MRVAIFALFVAGGLTLPSYAEQAATAVPVGVVKAELKSVGTTLDFVGRVEAINRVEIKARVTGFLEAVLFKEGDLIKEGAPLYRIEKGLFQAAVEQATGALERSKAAKALSDLQLQRAQELLDRNVGTVVARDQQKAAVDQAAGAMLTDEATLATANINLGYTDITSPITGKVSKTNVTKGNLVGPDTGTLTMIVSQDPMYVTFPVSQRDFLKARQSGTKLDVGAIKAQLRFADGTIYEHPGRINFIDVTVDRATDTVLARATFPNPDFSLIDGQFVQVQIDLQGNNAKDRVEVPQTALIADQQGVYVFVVEDGKAVVKRVKPLRGAGTNVILDSGLNGGEEVIVQGLQGVRPGAPVRATPIQPALNQRG</sequence>
<dbReference type="Pfam" id="PF25876">
    <property type="entry name" value="HH_MFP_RND"/>
    <property type="match status" value="1"/>
</dbReference>
<gene>
    <name evidence="7" type="primary">bepF_1</name>
    <name evidence="7" type="ORF">NCTC12722_00728</name>
</gene>
<dbReference type="SUPFAM" id="SSF111369">
    <property type="entry name" value="HlyD-like secretion proteins"/>
    <property type="match status" value="1"/>
</dbReference>
<dbReference type="GO" id="GO:0022857">
    <property type="term" value="F:transmembrane transporter activity"/>
    <property type="evidence" value="ECO:0007669"/>
    <property type="project" value="InterPro"/>
</dbReference>
<dbReference type="RefSeq" id="WP_002718339.1">
    <property type="nucleotide sequence ID" value="NZ_UFSI01000001.1"/>
</dbReference>
<dbReference type="OrthoDB" id="9816569at2"/>
<feature type="domain" description="Multidrug resistance protein MdtA-like barrel-sandwich hybrid" evidence="4">
    <location>
        <begin position="53"/>
        <end position="186"/>
    </location>
</feature>
<evidence type="ECO:0000256" key="2">
    <source>
        <dbReference type="SAM" id="SignalP"/>
    </source>
</evidence>
<dbReference type="GO" id="GO:0005886">
    <property type="term" value="C:plasma membrane"/>
    <property type="evidence" value="ECO:0007669"/>
    <property type="project" value="TreeGrafter"/>
</dbReference>
<name>A0A380W3V2_AFIFE</name>
<dbReference type="InterPro" id="IPR058624">
    <property type="entry name" value="MdtA-like_HH"/>
</dbReference>
<feature type="domain" description="YknX-like C-terminal permuted SH3-like" evidence="6">
    <location>
        <begin position="292"/>
        <end position="358"/>
    </location>
</feature>
<dbReference type="InterPro" id="IPR058626">
    <property type="entry name" value="MdtA-like_b-barrel"/>
</dbReference>
<dbReference type="Gene3D" id="2.40.50.100">
    <property type="match status" value="1"/>
</dbReference>
<dbReference type="Pfam" id="PF25917">
    <property type="entry name" value="BSH_RND"/>
    <property type="match status" value="1"/>
</dbReference>
<evidence type="ECO:0000259" key="5">
    <source>
        <dbReference type="Pfam" id="PF25944"/>
    </source>
</evidence>
<dbReference type="AlphaFoldDB" id="A0A380W3V2"/>
<feature type="domain" description="Multidrug resistance protein MdtA-like beta-barrel" evidence="5">
    <location>
        <begin position="199"/>
        <end position="283"/>
    </location>
</feature>
<dbReference type="Gene3D" id="2.40.30.170">
    <property type="match status" value="1"/>
</dbReference>
<accession>A0A380W3V2</accession>
<evidence type="ECO:0000259" key="4">
    <source>
        <dbReference type="Pfam" id="PF25917"/>
    </source>
</evidence>
<dbReference type="InterPro" id="IPR058637">
    <property type="entry name" value="YknX-like_C"/>
</dbReference>
<keyword evidence="2" id="KW-0732">Signal</keyword>
<evidence type="ECO:0000313" key="7">
    <source>
        <dbReference type="EMBL" id="SUU83560.1"/>
    </source>
</evidence>
<protein>
    <submittedName>
        <fullName evidence="7">Efflux pump periplasmic linker BepF</fullName>
    </submittedName>
</protein>
<dbReference type="Pfam" id="PF25989">
    <property type="entry name" value="YknX_C"/>
    <property type="match status" value="1"/>
</dbReference>
<feature type="signal peptide" evidence="2">
    <location>
        <begin position="1"/>
        <end position="20"/>
    </location>
</feature>
<dbReference type="NCBIfam" id="TIGR01730">
    <property type="entry name" value="RND_mfp"/>
    <property type="match status" value="1"/>
</dbReference>
<proteinExistence type="inferred from homology"/>
<comment type="similarity">
    <text evidence="1">Belongs to the membrane fusion protein (MFP) (TC 8.A.1) family.</text>
</comment>
<evidence type="ECO:0000256" key="1">
    <source>
        <dbReference type="ARBA" id="ARBA00009477"/>
    </source>
</evidence>
<evidence type="ECO:0000313" key="8">
    <source>
        <dbReference type="Proteomes" id="UP000254343"/>
    </source>
</evidence>
<dbReference type="Proteomes" id="UP000254343">
    <property type="component" value="Unassembled WGS sequence"/>
</dbReference>
<feature type="chain" id="PRO_5017012263" evidence="2">
    <location>
        <begin position="21"/>
        <end position="370"/>
    </location>
</feature>
<dbReference type="GO" id="GO:0030313">
    <property type="term" value="C:cell envelope"/>
    <property type="evidence" value="ECO:0007669"/>
    <property type="project" value="UniProtKB-SubCell"/>
</dbReference>
<dbReference type="InterPro" id="IPR058625">
    <property type="entry name" value="MdtA-like_BSH"/>
</dbReference>
<dbReference type="GO" id="GO:0046677">
    <property type="term" value="P:response to antibiotic"/>
    <property type="evidence" value="ECO:0007669"/>
    <property type="project" value="TreeGrafter"/>
</dbReference>
<evidence type="ECO:0000259" key="6">
    <source>
        <dbReference type="Pfam" id="PF25989"/>
    </source>
</evidence>
<evidence type="ECO:0000259" key="3">
    <source>
        <dbReference type="Pfam" id="PF25876"/>
    </source>
</evidence>
<organism evidence="7 8">
    <name type="scientific">Afipia felis</name>
    <name type="common">Cat scratch disease bacillus</name>
    <dbReference type="NCBI Taxonomy" id="1035"/>
    <lineage>
        <taxon>Bacteria</taxon>
        <taxon>Pseudomonadati</taxon>
        <taxon>Pseudomonadota</taxon>
        <taxon>Alphaproteobacteria</taxon>
        <taxon>Hyphomicrobiales</taxon>
        <taxon>Nitrobacteraceae</taxon>
        <taxon>Afipia</taxon>
    </lineage>
</organism>
<dbReference type="Pfam" id="PF25944">
    <property type="entry name" value="Beta-barrel_RND"/>
    <property type="match status" value="1"/>
</dbReference>